<gene>
    <name evidence="10" type="ORF">EDB92DRAFT_1828379</name>
</gene>
<evidence type="ECO:0000256" key="5">
    <source>
        <dbReference type="ARBA" id="ARBA00022792"/>
    </source>
</evidence>
<keyword evidence="8 9" id="KW-0472">Membrane</keyword>
<comment type="caution">
    <text evidence="10">The sequence shown here is derived from an EMBL/GenBank/DDBJ whole genome shotgun (WGS) entry which is preliminary data.</text>
</comment>
<comment type="subcellular location">
    <subcellularLocation>
        <location evidence="1">Mitochondrion inner membrane</location>
        <topology evidence="1">Peripheral membrane protein</topology>
        <orientation evidence="1">Matrix side</orientation>
    </subcellularLocation>
</comment>
<keyword evidence="3 9" id="KW-0813">Transport</keyword>
<protein>
    <recommendedName>
        <fullName evidence="9">Cytochrome b-c1 complex subunit 7</fullName>
    </recommendedName>
</protein>
<keyword evidence="7 9" id="KW-0496">Mitochondrion</keyword>
<evidence type="ECO:0000256" key="1">
    <source>
        <dbReference type="ARBA" id="ARBA00004443"/>
    </source>
</evidence>
<dbReference type="AlphaFoldDB" id="A0AAD4LTH2"/>
<keyword evidence="4 9" id="KW-0679">Respiratory chain</keyword>
<dbReference type="Pfam" id="PF02271">
    <property type="entry name" value="UCR_14kD"/>
    <property type="match status" value="1"/>
</dbReference>
<evidence type="ECO:0000256" key="2">
    <source>
        <dbReference type="ARBA" id="ARBA00008554"/>
    </source>
</evidence>
<dbReference type="InterPro" id="IPR036544">
    <property type="entry name" value="QCR7_sf"/>
</dbReference>
<dbReference type="Proteomes" id="UP001201163">
    <property type="component" value="Unassembled WGS sequence"/>
</dbReference>
<evidence type="ECO:0000313" key="10">
    <source>
        <dbReference type="EMBL" id="KAH9001717.1"/>
    </source>
</evidence>
<dbReference type="GO" id="GO:0005743">
    <property type="term" value="C:mitochondrial inner membrane"/>
    <property type="evidence" value="ECO:0007669"/>
    <property type="project" value="UniProtKB-SubCell"/>
</dbReference>
<dbReference type="InterPro" id="IPR003197">
    <property type="entry name" value="QCR7"/>
</dbReference>
<reference evidence="10" key="1">
    <citation type="submission" date="2022-01" db="EMBL/GenBank/DDBJ databases">
        <title>Comparative genomics reveals a dynamic genome evolution in the ectomycorrhizal milk-cap (Lactarius) mushrooms.</title>
        <authorList>
            <consortium name="DOE Joint Genome Institute"/>
            <person name="Lebreton A."/>
            <person name="Tang N."/>
            <person name="Kuo A."/>
            <person name="LaButti K."/>
            <person name="Drula E."/>
            <person name="Barry K."/>
            <person name="Clum A."/>
            <person name="Lipzen A."/>
            <person name="Mousain D."/>
            <person name="Ng V."/>
            <person name="Wang R."/>
            <person name="Wang X."/>
            <person name="Dai Y."/>
            <person name="Henrissat B."/>
            <person name="Grigoriev I.V."/>
            <person name="Guerin-Laguette A."/>
            <person name="Yu F."/>
            <person name="Martin F.M."/>
        </authorList>
    </citation>
    <scope>NUCLEOTIDE SEQUENCE</scope>
    <source>
        <strain evidence="10">QP</strain>
    </source>
</reference>
<dbReference type="PANTHER" id="PTHR12022:SF0">
    <property type="entry name" value="CYTOCHROME B-C1 COMPLEX SUBUNIT 7"/>
    <property type="match status" value="1"/>
</dbReference>
<keyword evidence="11" id="KW-1185">Reference proteome</keyword>
<dbReference type="EMBL" id="JAKELL010000001">
    <property type="protein sequence ID" value="KAH9001717.1"/>
    <property type="molecule type" value="Genomic_DNA"/>
</dbReference>
<dbReference type="PANTHER" id="PTHR12022">
    <property type="entry name" value="UBIQUINOL-CYTOCHROME C REDUCTASE COMPLEX 14 KD PROTEIN"/>
    <property type="match status" value="1"/>
</dbReference>
<dbReference type="GO" id="GO:0006122">
    <property type="term" value="P:mitochondrial electron transport, ubiquinol to cytochrome c"/>
    <property type="evidence" value="ECO:0007669"/>
    <property type="project" value="InterPro"/>
</dbReference>
<sequence length="126" mass="14716">MSGPLGPSLAPYVRSSRTLSKWLKPVATWYANLSGYRKVGLVYDDLLVEERPDVQRALSRLTPREAYDRAYRFKRASHASVLHKDLPQSEWTKPEEDVRYLKPHVLEVVKEDQERHVWDTINVARK</sequence>
<dbReference type="FunFam" id="1.10.1090.10:FF:000001">
    <property type="entry name" value="Cytochrome b-c1 complex subunit 7"/>
    <property type="match status" value="1"/>
</dbReference>
<evidence type="ECO:0000256" key="8">
    <source>
        <dbReference type="ARBA" id="ARBA00023136"/>
    </source>
</evidence>
<dbReference type="SUPFAM" id="SSF81524">
    <property type="entry name" value="14 kDa protein of cytochrome bc1 complex (Ubiquinol-cytochrome c reductase)"/>
    <property type="match status" value="1"/>
</dbReference>
<evidence type="ECO:0000313" key="11">
    <source>
        <dbReference type="Proteomes" id="UP001201163"/>
    </source>
</evidence>
<dbReference type="GO" id="GO:0045275">
    <property type="term" value="C:respiratory chain complex III"/>
    <property type="evidence" value="ECO:0007669"/>
    <property type="project" value="InterPro"/>
</dbReference>
<comment type="function">
    <text evidence="9">Component of the ubiquinol-cytochrome c oxidoreductase, a multisubunit transmembrane complex that is part of the mitochondrial electron transport chain which drives oxidative phosphorylation.</text>
</comment>
<evidence type="ECO:0000256" key="3">
    <source>
        <dbReference type="ARBA" id="ARBA00022448"/>
    </source>
</evidence>
<dbReference type="PIRSF" id="PIRSF000022">
    <property type="entry name" value="Bc1_14K"/>
    <property type="match status" value="1"/>
</dbReference>
<accession>A0AAD4LTH2</accession>
<evidence type="ECO:0000256" key="4">
    <source>
        <dbReference type="ARBA" id="ARBA00022660"/>
    </source>
</evidence>
<evidence type="ECO:0000256" key="6">
    <source>
        <dbReference type="ARBA" id="ARBA00022982"/>
    </source>
</evidence>
<dbReference type="Gene3D" id="1.10.1090.10">
    <property type="entry name" value="Cytochrome b-c1 complex subunit 7"/>
    <property type="match status" value="1"/>
</dbReference>
<evidence type="ECO:0000256" key="9">
    <source>
        <dbReference type="PIRNR" id="PIRNR000022"/>
    </source>
</evidence>
<name>A0AAD4LTH2_9AGAM</name>
<organism evidence="10 11">
    <name type="scientific">Lactarius akahatsu</name>
    <dbReference type="NCBI Taxonomy" id="416441"/>
    <lineage>
        <taxon>Eukaryota</taxon>
        <taxon>Fungi</taxon>
        <taxon>Dikarya</taxon>
        <taxon>Basidiomycota</taxon>
        <taxon>Agaricomycotina</taxon>
        <taxon>Agaricomycetes</taxon>
        <taxon>Russulales</taxon>
        <taxon>Russulaceae</taxon>
        <taxon>Lactarius</taxon>
    </lineage>
</organism>
<keyword evidence="5 9" id="KW-0999">Mitochondrion inner membrane</keyword>
<comment type="similarity">
    <text evidence="2 9">Belongs to the UQCRB/QCR7 family.</text>
</comment>
<evidence type="ECO:0000256" key="7">
    <source>
        <dbReference type="ARBA" id="ARBA00023128"/>
    </source>
</evidence>
<proteinExistence type="inferred from homology"/>
<keyword evidence="6 9" id="KW-0249">Electron transport</keyword>